<dbReference type="GO" id="GO:0003677">
    <property type="term" value="F:DNA binding"/>
    <property type="evidence" value="ECO:0007669"/>
    <property type="project" value="UniProtKB-KW"/>
</dbReference>
<dbReference type="Ensembl" id="ENSLACT00000019681.1">
    <property type="protein sequence ID" value="ENSLACP00000019543.1"/>
    <property type="gene ID" value="ENSLACG00000017186.1"/>
</dbReference>
<feature type="domain" description="HTH CENPB-type" evidence="5">
    <location>
        <begin position="75"/>
        <end position="105"/>
    </location>
</feature>
<keyword evidence="8" id="KW-1185">Reference proteome</keyword>
<dbReference type="PANTHER" id="PTHR19303">
    <property type="entry name" value="TRANSPOSON"/>
    <property type="match status" value="1"/>
</dbReference>
<dbReference type="InterPro" id="IPR009057">
    <property type="entry name" value="Homeodomain-like_sf"/>
</dbReference>
<dbReference type="Proteomes" id="UP000008672">
    <property type="component" value="Unassembled WGS sequence"/>
</dbReference>
<evidence type="ECO:0000256" key="3">
    <source>
        <dbReference type="ARBA" id="ARBA00023242"/>
    </source>
</evidence>
<proteinExistence type="predicted"/>
<evidence type="ECO:0000256" key="1">
    <source>
        <dbReference type="ARBA" id="ARBA00004123"/>
    </source>
</evidence>
<reference evidence="7" key="3">
    <citation type="submission" date="2025-09" db="UniProtKB">
        <authorList>
            <consortium name="Ensembl"/>
        </authorList>
    </citation>
    <scope>IDENTIFICATION</scope>
</reference>
<evidence type="ECO:0000313" key="7">
    <source>
        <dbReference type="Ensembl" id="ENSLACP00000019543.1"/>
    </source>
</evidence>
<reference evidence="7" key="2">
    <citation type="submission" date="2025-08" db="UniProtKB">
        <authorList>
            <consortium name="Ensembl"/>
        </authorList>
    </citation>
    <scope>IDENTIFICATION</scope>
</reference>
<dbReference type="GeneTree" id="ENSGT00940000161513"/>
<dbReference type="Pfam" id="PF03184">
    <property type="entry name" value="DDE_1"/>
    <property type="match status" value="1"/>
</dbReference>
<evidence type="ECO:0000256" key="2">
    <source>
        <dbReference type="ARBA" id="ARBA00023125"/>
    </source>
</evidence>
<comment type="subcellular location">
    <subcellularLocation>
        <location evidence="1">Nucleus</location>
    </subcellularLocation>
</comment>
<dbReference type="STRING" id="7897.ENSLACP00000019543"/>
<evidence type="ECO:0008006" key="9">
    <source>
        <dbReference type="Google" id="ProtNLM"/>
    </source>
</evidence>
<organism evidence="7 8">
    <name type="scientific">Latimeria chalumnae</name>
    <name type="common">Coelacanth</name>
    <dbReference type="NCBI Taxonomy" id="7897"/>
    <lineage>
        <taxon>Eukaryota</taxon>
        <taxon>Metazoa</taxon>
        <taxon>Chordata</taxon>
        <taxon>Craniata</taxon>
        <taxon>Vertebrata</taxon>
        <taxon>Euteleostomi</taxon>
        <taxon>Coelacanthiformes</taxon>
        <taxon>Coelacanthidae</taxon>
        <taxon>Latimeria</taxon>
    </lineage>
</organism>
<evidence type="ECO:0000259" key="6">
    <source>
        <dbReference type="Pfam" id="PF04218"/>
    </source>
</evidence>
<dbReference type="InterPro" id="IPR050863">
    <property type="entry name" value="CenT-Element_Derived"/>
</dbReference>
<keyword evidence="3" id="KW-0539">Nucleus</keyword>
<feature type="domain" description="HTH psq-type" evidence="6">
    <location>
        <begin position="5"/>
        <end position="46"/>
    </location>
</feature>
<protein>
    <recommendedName>
        <fullName evidence="9">HTH psq-type domain-containing protein</fullName>
    </recommendedName>
</protein>
<dbReference type="InterPro" id="IPR004875">
    <property type="entry name" value="DDE_SF_endonuclease_dom"/>
</dbReference>
<reference evidence="8" key="1">
    <citation type="submission" date="2011-08" db="EMBL/GenBank/DDBJ databases">
        <title>The draft genome of Latimeria chalumnae.</title>
        <authorList>
            <person name="Di Palma F."/>
            <person name="Alfoldi J."/>
            <person name="Johnson J."/>
            <person name="Berlin A."/>
            <person name="Gnerre S."/>
            <person name="Jaffe D."/>
            <person name="MacCallum I."/>
            <person name="Young S."/>
            <person name="Walker B.J."/>
            <person name="Lander E."/>
            <person name="Lindblad-Toh K."/>
        </authorList>
    </citation>
    <scope>NUCLEOTIDE SEQUENCE [LARGE SCALE GENOMIC DNA]</scope>
    <source>
        <strain evidence="8">Wild caught</strain>
    </source>
</reference>
<evidence type="ECO:0000313" key="8">
    <source>
        <dbReference type="Proteomes" id="UP000008672"/>
    </source>
</evidence>
<evidence type="ECO:0000259" key="5">
    <source>
        <dbReference type="Pfam" id="PF03221"/>
    </source>
</evidence>
<dbReference type="InterPro" id="IPR006600">
    <property type="entry name" value="HTH_CenpB_DNA-bd_dom"/>
</dbReference>
<dbReference type="Pfam" id="PF03221">
    <property type="entry name" value="HTH_Tnp_Tc5"/>
    <property type="match status" value="1"/>
</dbReference>
<dbReference type="InterPro" id="IPR007889">
    <property type="entry name" value="HTH_Psq"/>
</dbReference>
<dbReference type="GO" id="GO:0005634">
    <property type="term" value="C:nucleus"/>
    <property type="evidence" value="ECO:0007669"/>
    <property type="project" value="UniProtKB-SubCell"/>
</dbReference>
<dbReference type="AlphaFoldDB" id="H3BCC2"/>
<dbReference type="Gene3D" id="1.10.10.60">
    <property type="entry name" value="Homeodomain-like"/>
    <property type="match status" value="1"/>
</dbReference>
<evidence type="ECO:0000259" key="4">
    <source>
        <dbReference type="Pfam" id="PF03184"/>
    </source>
</evidence>
<feature type="domain" description="DDE-1" evidence="4">
    <location>
        <begin position="129"/>
        <end position="308"/>
    </location>
</feature>
<dbReference type="Pfam" id="PF04218">
    <property type="entry name" value="CENP-B_N"/>
    <property type="match status" value="1"/>
</dbReference>
<keyword evidence="2" id="KW-0238">DNA-binding</keyword>
<dbReference type="InParanoid" id="H3BCC2"/>
<dbReference type="eggNOG" id="KOG3105">
    <property type="taxonomic scope" value="Eukaryota"/>
</dbReference>
<name>H3BCC2_LATCH</name>
<accession>H3BCC2</accession>
<dbReference type="PANTHER" id="PTHR19303:SF16">
    <property type="entry name" value="JERKY PROTEIN HOMOLOG-LIKE"/>
    <property type="match status" value="1"/>
</dbReference>
<dbReference type="HOGENOM" id="CLU_018294_1_1_1"/>
<sequence>MSGAKRKRTVLPLEKKVVSVNHLENGESVTKLAKEYGLGQSTLLDLNKTLKYISETETGAGLSACKILRQPVEAKLEEALYNWFLQKRAKGEPVSGPILSAKASQSHQAIGCKSSQSEKSAPDYKTSEECITVLACANMSGTHKLKLACIGKAQNPLALKNVCSNLPVVYLNQKNAWMDGHLFHEWFTKHFVPSVQREQSAPPQVLLLVDNAPHVYQTTLLSDDGRIKSIFLPPNITSLVQPVVQGVLETMKRHYRKNLLRRLLLEEGVGGNAQKLSEFWKSLNIKDALYSVANAWHSITKHTILKSWRKLWPE</sequence>
<dbReference type="SUPFAM" id="SSF46689">
    <property type="entry name" value="Homeodomain-like"/>
    <property type="match status" value="2"/>
</dbReference>
<dbReference type="EMBL" id="AFYH01022031">
    <property type="status" value="NOT_ANNOTATED_CDS"/>
    <property type="molecule type" value="Genomic_DNA"/>
</dbReference>